<reference evidence="2" key="1">
    <citation type="submission" date="2022-11" db="UniProtKB">
        <authorList>
            <consortium name="WormBaseParasite"/>
        </authorList>
    </citation>
    <scope>IDENTIFICATION</scope>
</reference>
<accession>A0AC35F5Z5</accession>
<dbReference type="WBParaSite" id="PS1159_v2.g14152.t2">
    <property type="protein sequence ID" value="PS1159_v2.g14152.t2"/>
    <property type="gene ID" value="PS1159_v2.g14152"/>
</dbReference>
<name>A0AC35F5Z5_9BILA</name>
<evidence type="ECO:0000313" key="1">
    <source>
        <dbReference type="Proteomes" id="UP000887580"/>
    </source>
</evidence>
<protein>
    <submittedName>
        <fullName evidence="2">Membrane-bound transcription factor site-2 protease</fullName>
    </submittedName>
</protein>
<dbReference type="Proteomes" id="UP000887580">
    <property type="component" value="Unplaced"/>
</dbReference>
<evidence type="ECO:0000313" key="2">
    <source>
        <dbReference type="WBParaSite" id="PS1159_v2.g14152.t2"/>
    </source>
</evidence>
<sequence length="601" mass="67720">MVTRRRQNAFELKSTPSGAHLLSSGDDEDMDVLWYLKLADRYGLQISLTQIRFYISRLEGTQLVVSYSSIIRSWKTSRSWLRAIDTWFSIGAFIGLCCFFLSTAYLSYLLLCEIFNFMALFSIKSFFNVRISPEGNYKTIGEGDDVEQALSYVPYQHHVQSGITPVIPGVNIPMSHLPLFMFVLVISGIIHELGHAFAAINANVRVTGFGIFIYGIYPGAFTEIDTDELERATSAQKLRIYSAGIWHNLILALLGYFVYIFIPFLCLPLFHTGAGVLVTALHDNFSPKYGYYLSTTDVFSLTASTNRISSVGGEMACCQEFENITSASHICFQYYNEKWSTNIQTNASIKHSTQMVNFGESLGIKNRAYRANINNVNNAEKEPTTQTNFGRKLDPLSREELSFACLPAREVTEHFPCSDISPQQKDGLTCVYPAMYNGTVLLRFDVRNVSNPVIFIGQLSEDGLTCVYPAMYNGTVLLRFDVRNVSNPVIFIGQLSEARFLLNLQDLVPRSQWIPYFIPGQLELSCKYFITFSLALGLLNAVPCHGLDGQFMARTLVDYFFIGQPLYHREKIASIMIFYGTAVFALNLVIGLIKFLIIHSF</sequence>
<proteinExistence type="predicted"/>
<organism evidence="1 2">
    <name type="scientific">Panagrolaimus sp. PS1159</name>
    <dbReference type="NCBI Taxonomy" id="55785"/>
    <lineage>
        <taxon>Eukaryota</taxon>
        <taxon>Metazoa</taxon>
        <taxon>Ecdysozoa</taxon>
        <taxon>Nematoda</taxon>
        <taxon>Chromadorea</taxon>
        <taxon>Rhabditida</taxon>
        <taxon>Tylenchina</taxon>
        <taxon>Panagrolaimomorpha</taxon>
        <taxon>Panagrolaimoidea</taxon>
        <taxon>Panagrolaimidae</taxon>
        <taxon>Panagrolaimus</taxon>
    </lineage>
</organism>